<sequence length="40" mass="4298">MDYCLVLPFFTPFAPAIAHKAPAIALVFCCSLMPAISKKA</sequence>
<organism evidence="1">
    <name type="scientific">Siphoviridae sp. ctylc9</name>
    <dbReference type="NCBI Taxonomy" id="2827977"/>
    <lineage>
        <taxon>Viruses</taxon>
        <taxon>Duplodnaviria</taxon>
        <taxon>Heunggongvirae</taxon>
        <taxon>Uroviricota</taxon>
        <taxon>Caudoviricetes</taxon>
    </lineage>
</organism>
<reference evidence="1" key="1">
    <citation type="journal article" date="2021" name="Proc. Natl. Acad. Sci. U.S.A.">
        <title>A Catalog of Tens of Thousands of Viruses from Human Metagenomes Reveals Hidden Associations with Chronic Diseases.</title>
        <authorList>
            <person name="Tisza M.J."/>
            <person name="Buck C.B."/>
        </authorList>
    </citation>
    <scope>NUCLEOTIDE SEQUENCE</scope>
    <source>
        <strain evidence="1">Ctylc9</strain>
    </source>
</reference>
<dbReference type="EMBL" id="BK032554">
    <property type="protein sequence ID" value="DAF47323.1"/>
    <property type="molecule type" value="Genomic_DNA"/>
</dbReference>
<accession>A0A8S5S929</accession>
<evidence type="ECO:0000313" key="1">
    <source>
        <dbReference type="EMBL" id="DAF47323.1"/>
    </source>
</evidence>
<protein>
    <submittedName>
        <fullName evidence="1">Uncharacterized protein</fullName>
    </submittedName>
</protein>
<name>A0A8S5S929_9CAUD</name>
<proteinExistence type="predicted"/>